<dbReference type="Proteomes" id="UP001501074">
    <property type="component" value="Unassembled WGS sequence"/>
</dbReference>
<accession>A0ABP7A291</accession>
<dbReference type="InterPro" id="IPR007278">
    <property type="entry name" value="DUF397"/>
</dbReference>
<organism evidence="2 3">
    <name type="scientific">Kineosporia mesophila</name>
    <dbReference type="NCBI Taxonomy" id="566012"/>
    <lineage>
        <taxon>Bacteria</taxon>
        <taxon>Bacillati</taxon>
        <taxon>Actinomycetota</taxon>
        <taxon>Actinomycetes</taxon>
        <taxon>Kineosporiales</taxon>
        <taxon>Kineosporiaceae</taxon>
        <taxon>Kineosporia</taxon>
    </lineage>
</organism>
<evidence type="ECO:0000313" key="2">
    <source>
        <dbReference type="EMBL" id="GAA3623503.1"/>
    </source>
</evidence>
<dbReference type="RefSeq" id="WP_331282897.1">
    <property type="nucleotide sequence ID" value="NZ_BAAAZO010000009.1"/>
</dbReference>
<evidence type="ECO:0000313" key="3">
    <source>
        <dbReference type="Proteomes" id="UP001501074"/>
    </source>
</evidence>
<evidence type="ECO:0000259" key="1">
    <source>
        <dbReference type="Pfam" id="PF04149"/>
    </source>
</evidence>
<keyword evidence="3" id="KW-1185">Reference proteome</keyword>
<name>A0ABP7A291_9ACTN</name>
<gene>
    <name evidence="2" type="ORF">GCM10022223_45600</name>
</gene>
<dbReference type="EMBL" id="BAAAZO010000009">
    <property type="protein sequence ID" value="GAA3623503.1"/>
    <property type="molecule type" value="Genomic_DNA"/>
</dbReference>
<dbReference type="Pfam" id="PF04149">
    <property type="entry name" value="DUF397"/>
    <property type="match status" value="1"/>
</dbReference>
<feature type="domain" description="DUF397" evidence="1">
    <location>
        <begin position="8"/>
        <end position="60"/>
    </location>
</feature>
<sequence>MSEIFEDAAWRKSSRSNGQGACVEVAFLSDGRIAMRESDEPGSVVFTSAMKWDAFLAGVRNNEFDRPSS</sequence>
<reference evidence="3" key="1">
    <citation type="journal article" date="2019" name="Int. J. Syst. Evol. Microbiol.">
        <title>The Global Catalogue of Microorganisms (GCM) 10K type strain sequencing project: providing services to taxonomists for standard genome sequencing and annotation.</title>
        <authorList>
            <consortium name="The Broad Institute Genomics Platform"/>
            <consortium name="The Broad Institute Genome Sequencing Center for Infectious Disease"/>
            <person name="Wu L."/>
            <person name="Ma J."/>
        </authorList>
    </citation>
    <scope>NUCLEOTIDE SEQUENCE [LARGE SCALE GENOMIC DNA]</scope>
    <source>
        <strain evidence="3">JCM 16902</strain>
    </source>
</reference>
<protein>
    <recommendedName>
        <fullName evidence="1">DUF397 domain-containing protein</fullName>
    </recommendedName>
</protein>
<comment type="caution">
    <text evidence="2">The sequence shown here is derived from an EMBL/GenBank/DDBJ whole genome shotgun (WGS) entry which is preliminary data.</text>
</comment>
<proteinExistence type="predicted"/>